<keyword evidence="7" id="KW-1185">Reference proteome</keyword>
<gene>
    <name evidence="6" type="ORF">MYF79_05230</name>
</gene>
<evidence type="ECO:0000259" key="5">
    <source>
        <dbReference type="Pfam" id="PF07244"/>
    </source>
</evidence>
<dbReference type="Pfam" id="PF01103">
    <property type="entry name" value="Omp85"/>
    <property type="match status" value="1"/>
</dbReference>
<keyword evidence="3" id="KW-0732">Signal</keyword>
<sequence length="472" mass="55000">MKLIRYCLIFAVITLSTTLSCIGQEPVTVTKSLDSAYLVIRQVTVQGNKRTRTNVILREFGLVPGDTIRLRNLSTELEFRRKQLINTSLFLSVSVNVMNWQADYADIMITVSERWYTFPIPIFRLADRNFNQWWVEQRRSLNRVNLGVRLFQDNLTGRNDEVRAEFQLGYTQRVALNYDLPYIDKAFRHGVGLVFSYSRNREINDSTTENKQHFFRQDKFLRQVYTAGFSYSYRKAINTRHQVFLTFNAEKVGDSVAILNPAYLGSGRTRVRYLNLMYRLSYTKADSWTYPLKGVLLQAEAEKMGIGPLDDLDHVRLRLRIARYWHLFYKTYGSLGLRTQAKLPVDQPYLDQKAMGYQEDYLRGLEYFVVDGTSFFIVRSAMKREVMNFKVHLPLAPAKFSSVPFRVMLKVYSDAGYSYSRQYGHGMLNNRFLYTGGVGMDIVSFYDSCLRVEYSINQLGQKGLFLHTKLDM</sequence>
<dbReference type="PROSITE" id="PS51257">
    <property type="entry name" value="PROKAR_LIPOPROTEIN"/>
    <property type="match status" value="1"/>
</dbReference>
<evidence type="ECO:0000256" key="3">
    <source>
        <dbReference type="SAM" id="SignalP"/>
    </source>
</evidence>
<dbReference type="InterPro" id="IPR010827">
    <property type="entry name" value="BamA/TamA_POTRA"/>
</dbReference>
<comment type="subcellular location">
    <subcellularLocation>
        <location evidence="1">Membrane</location>
    </subcellularLocation>
</comment>
<dbReference type="EMBL" id="CP095855">
    <property type="protein sequence ID" value="UPK70699.1"/>
    <property type="molecule type" value="Genomic_DNA"/>
</dbReference>
<dbReference type="Gene3D" id="2.40.160.50">
    <property type="entry name" value="membrane protein fhac: a member of the omp85/tpsb transporter family"/>
    <property type="match status" value="1"/>
</dbReference>
<dbReference type="Proteomes" id="UP000830198">
    <property type="component" value="Chromosome"/>
</dbReference>
<keyword evidence="2" id="KW-0472">Membrane</keyword>
<feature type="signal peptide" evidence="3">
    <location>
        <begin position="1"/>
        <end position="23"/>
    </location>
</feature>
<dbReference type="Pfam" id="PF07244">
    <property type="entry name" value="POTRA"/>
    <property type="match status" value="1"/>
</dbReference>
<proteinExistence type="predicted"/>
<reference evidence="6 7" key="1">
    <citation type="submission" date="2022-04" db="EMBL/GenBank/DDBJ databases">
        <title>The arsenic-methylating capacity of Chitinophaga filiformis YT5 during chitin decomposition.</title>
        <authorList>
            <person name="Chen G."/>
            <person name="Liang Y."/>
        </authorList>
    </citation>
    <scope>NUCLEOTIDE SEQUENCE [LARGE SCALE GENOMIC DNA]</scope>
    <source>
        <strain evidence="6 7">YT5</strain>
    </source>
</reference>
<evidence type="ECO:0000256" key="2">
    <source>
        <dbReference type="ARBA" id="ARBA00023136"/>
    </source>
</evidence>
<evidence type="ECO:0000256" key="1">
    <source>
        <dbReference type="ARBA" id="ARBA00004370"/>
    </source>
</evidence>
<organism evidence="6 7">
    <name type="scientific">Chitinophaga filiformis</name>
    <name type="common">Myxococcus filiformis</name>
    <name type="synonym">Flexibacter filiformis</name>
    <dbReference type="NCBI Taxonomy" id="104663"/>
    <lineage>
        <taxon>Bacteria</taxon>
        <taxon>Pseudomonadati</taxon>
        <taxon>Bacteroidota</taxon>
        <taxon>Chitinophagia</taxon>
        <taxon>Chitinophagales</taxon>
        <taxon>Chitinophagaceae</taxon>
        <taxon>Chitinophaga</taxon>
    </lineage>
</organism>
<evidence type="ECO:0000313" key="7">
    <source>
        <dbReference type="Proteomes" id="UP000830198"/>
    </source>
</evidence>
<dbReference type="InterPro" id="IPR000184">
    <property type="entry name" value="Bac_surfAg_D15"/>
</dbReference>
<feature type="domain" description="Bacterial surface antigen (D15)" evidence="4">
    <location>
        <begin position="154"/>
        <end position="350"/>
    </location>
</feature>
<name>A0ABY4I3M6_CHIFI</name>
<feature type="chain" id="PRO_5047547789" evidence="3">
    <location>
        <begin position="24"/>
        <end position="472"/>
    </location>
</feature>
<accession>A0ABY4I3M6</accession>
<dbReference type="RefSeq" id="WP_247812868.1">
    <property type="nucleotide sequence ID" value="NZ_CP095855.1"/>
</dbReference>
<evidence type="ECO:0000313" key="6">
    <source>
        <dbReference type="EMBL" id="UPK70699.1"/>
    </source>
</evidence>
<feature type="domain" description="POTRA" evidence="5">
    <location>
        <begin position="39"/>
        <end position="113"/>
    </location>
</feature>
<dbReference type="Gene3D" id="3.10.20.310">
    <property type="entry name" value="membrane protein fhac"/>
    <property type="match status" value="1"/>
</dbReference>
<protein>
    <submittedName>
        <fullName evidence="6">BamA/TamA family outer membrane protein</fullName>
    </submittedName>
</protein>
<evidence type="ECO:0000259" key="4">
    <source>
        <dbReference type="Pfam" id="PF01103"/>
    </source>
</evidence>